<sequence>MPAPALYAVESLQTYLKARNIKHQIRDQYACIFPFIFHIEDKTLHTDCIYQIGINKNKEAEFLYADTLLAITIPDENLNRHALTLCNAVNHEAVTSGGYIVFNYDYDNRFMYRNGLILPDHRLDHDLLDKLFGYTHVMIDAFVRTLAGALEGWGLRMRRRTDTFYEVVG</sequence>
<proteinExistence type="predicted"/>
<dbReference type="Proteomes" id="UP000663720">
    <property type="component" value="Chromosome"/>
</dbReference>
<name>A0A975B4R3_9BACT</name>
<evidence type="ECO:0000313" key="1">
    <source>
        <dbReference type="EMBL" id="QTA78766.1"/>
    </source>
</evidence>
<dbReference type="AlphaFoldDB" id="A0A975B4R3"/>
<dbReference type="KEGG" id="dli:dnl_10000"/>
<evidence type="ECO:0008006" key="3">
    <source>
        <dbReference type="Google" id="ProtNLM"/>
    </source>
</evidence>
<gene>
    <name evidence="1" type="ORF">dnl_10000</name>
</gene>
<protein>
    <recommendedName>
        <fullName evidence="3">YbjN domain-containing protein</fullName>
    </recommendedName>
</protein>
<dbReference type="RefSeq" id="WP_207690588.1">
    <property type="nucleotide sequence ID" value="NZ_CP061799.1"/>
</dbReference>
<organism evidence="1 2">
    <name type="scientific">Desulfonema limicola</name>
    <dbReference type="NCBI Taxonomy" id="45656"/>
    <lineage>
        <taxon>Bacteria</taxon>
        <taxon>Pseudomonadati</taxon>
        <taxon>Thermodesulfobacteriota</taxon>
        <taxon>Desulfobacteria</taxon>
        <taxon>Desulfobacterales</taxon>
        <taxon>Desulfococcaceae</taxon>
        <taxon>Desulfonema</taxon>
    </lineage>
</organism>
<reference evidence="1" key="1">
    <citation type="journal article" date="2021" name="Microb. Physiol.">
        <title>Proteogenomic Insights into the Physiology of Marine, Sulfate-Reducing, Filamentous Desulfonema limicola and Desulfonema magnum.</title>
        <authorList>
            <person name="Schnaars V."/>
            <person name="Wohlbrand L."/>
            <person name="Scheve S."/>
            <person name="Hinrichs C."/>
            <person name="Reinhardt R."/>
            <person name="Rabus R."/>
        </authorList>
    </citation>
    <scope>NUCLEOTIDE SEQUENCE</scope>
    <source>
        <strain evidence="1">5ac10</strain>
    </source>
</reference>
<evidence type="ECO:0000313" key="2">
    <source>
        <dbReference type="Proteomes" id="UP000663720"/>
    </source>
</evidence>
<keyword evidence="2" id="KW-1185">Reference proteome</keyword>
<accession>A0A975B4R3</accession>
<dbReference type="EMBL" id="CP061799">
    <property type="protein sequence ID" value="QTA78766.1"/>
    <property type="molecule type" value="Genomic_DNA"/>
</dbReference>